<reference evidence="2 3" key="1">
    <citation type="journal article" date="2024" name="Nat. Commun.">
        <title>Phylogenomics reveals the evolutionary origins of lichenization in chlorophyte algae.</title>
        <authorList>
            <person name="Puginier C."/>
            <person name="Libourel C."/>
            <person name="Otte J."/>
            <person name="Skaloud P."/>
            <person name="Haon M."/>
            <person name="Grisel S."/>
            <person name="Petersen M."/>
            <person name="Berrin J.G."/>
            <person name="Delaux P.M."/>
            <person name="Dal Grande F."/>
            <person name="Keller J."/>
        </authorList>
    </citation>
    <scope>NUCLEOTIDE SEQUENCE [LARGE SCALE GENOMIC DNA]</scope>
    <source>
        <strain evidence="2 3">SAG 2523</strain>
    </source>
</reference>
<organism evidence="2 3">
    <name type="scientific">Apatococcus fuscideae</name>
    <dbReference type="NCBI Taxonomy" id="2026836"/>
    <lineage>
        <taxon>Eukaryota</taxon>
        <taxon>Viridiplantae</taxon>
        <taxon>Chlorophyta</taxon>
        <taxon>core chlorophytes</taxon>
        <taxon>Trebouxiophyceae</taxon>
        <taxon>Chlorellales</taxon>
        <taxon>Chlorellaceae</taxon>
        <taxon>Apatococcus</taxon>
    </lineage>
</organism>
<accession>A0AAW1SXG1</accession>
<comment type="caution">
    <text evidence="2">The sequence shown here is derived from an EMBL/GenBank/DDBJ whole genome shotgun (WGS) entry which is preliminary data.</text>
</comment>
<proteinExistence type="predicted"/>
<evidence type="ECO:0000256" key="1">
    <source>
        <dbReference type="SAM" id="MobiDB-lite"/>
    </source>
</evidence>
<feature type="region of interest" description="Disordered" evidence="1">
    <location>
        <begin position="242"/>
        <end position="380"/>
    </location>
</feature>
<feature type="compositionally biased region" description="Basic and acidic residues" evidence="1">
    <location>
        <begin position="40"/>
        <end position="57"/>
    </location>
</feature>
<protein>
    <recommendedName>
        <fullName evidence="4">Protein MON2 homolog</fullName>
    </recommendedName>
</protein>
<sequence>MAAAEVLASWGAALAALNSSAGSKTCLQTCESFGPGSLEADSRQPDHAGHHRPDTTRRLSFPQSAPQDALGDPSRTSSPLSGRAPEAAPSQSSSNPHYVLGSAICLTALVHAGGKEEAAAGQQLLACINALPLCGGQAALPITQSFVGQLVALMLHLNRVLASPSVAGDLKRGISTAMLRLLAHSAGLIDSLPGSHSSHSPGADSPESVTPRAAGEWPISAPLRAAVAKIALGHQCPIEQAPTDSQAAADAQPAVAAENPPAPTTGQLSPAGSRRPDISPSLLGDNLAGPGGAARSGVNGAIPGASELKKAPPRFSAMSSDGVPGGGLLDSNPLDRPGTPSGGWGSAMLQHAGSGRHSPGTSVESGSRSRRASADSNWKVQKHNNRNTAIELLLEIAQAALSLALQGIVRPAVPMQVVASCLMSLQPVLAAEPSIPANTYALISGVVAMAGSLADNADRQASGQGGGEPWLWDLFHNLAPPMSGSRAPRSQHFPSPEQVCRMALEAACGLLEAAWSSGQVAAVEAALLPLQALGGSTSLDRPPSFSSPCQQQALVLLTGRLVTQLQGQEQLLQVALPMLVAAWNNSMAVPPVYACLAHTLATVGIVCAKSDQRWAFEQGALAKSLALLGEACCTLNASYRLELESRLLALFAKMGFAASSTASEQTSAADLASLVSAIATTRPLSQAGSPEVQGLQGALLADTVLSRCRSEDTQLVKAHRVLWLYIAVFDLAGLAGEAAPASRRRQEAVRAAIGRLAASAPICLLVGLQASSERLEAELWERLQFLGRLGTSKSLLASLRTAMGGYPFPQPATQSPAWLAHLLITAYANRCQAVLAPPATNPQNVPVWPLLFQIHCLLACLQLFNPLLQR</sequence>
<evidence type="ECO:0008006" key="4">
    <source>
        <dbReference type="Google" id="ProtNLM"/>
    </source>
</evidence>
<dbReference type="AlphaFoldDB" id="A0AAW1SXG1"/>
<name>A0AAW1SXG1_9CHLO</name>
<feature type="region of interest" description="Disordered" evidence="1">
    <location>
        <begin position="35"/>
        <end position="95"/>
    </location>
</feature>
<feature type="compositionally biased region" description="Low complexity" evidence="1">
    <location>
        <begin position="242"/>
        <end position="257"/>
    </location>
</feature>
<gene>
    <name evidence="2" type="ORF">WJX84_004092</name>
</gene>
<dbReference type="EMBL" id="JALJOV010000674">
    <property type="protein sequence ID" value="KAK9861970.1"/>
    <property type="molecule type" value="Genomic_DNA"/>
</dbReference>
<evidence type="ECO:0000313" key="3">
    <source>
        <dbReference type="Proteomes" id="UP001485043"/>
    </source>
</evidence>
<feature type="compositionally biased region" description="Low complexity" evidence="1">
    <location>
        <begin position="192"/>
        <end position="205"/>
    </location>
</feature>
<evidence type="ECO:0000313" key="2">
    <source>
        <dbReference type="EMBL" id="KAK9861970.1"/>
    </source>
</evidence>
<feature type="region of interest" description="Disordered" evidence="1">
    <location>
        <begin position="192"/>
        <end position="213"/>
    </location>
</feature>
<dbReference type="Proteomes" id="UP001485043">
    <property type="component" value="Unassembled WGS sequence"/>
</dbReference>
<keyword evidence="3" id="KW-1185">Reference proteome</keyword>